<evidence type="ECO:0000256" key="1">
    <source>
        <dbReference type="ARBA" id="ARBA00022598"/>
    </source>
</evidence>
<name>A0ABT5GHT7_9MICO</name>
<dbReference type="InterPro" id="IPR004408">
    <property type="entry name" value="Biotin_CoA_COase_ligase"/>
</dbReference>
<dbReference type="NCBIfam" id="TIGR00121">
    <property type="entry name" value="birA_ligase"/>
    <property type="match status" value="1"/>
</dbReference>
<dbReference type="PANTHER" id="PTHR12835">
    <property type="entry name" value="BIOTIN PROTEIN LIGASE"/>
    <property type="match status" value="1"/>
</dbReference>
<accession>A0ABT5GHT7</accession>
<dbReference type="Gene3D" id="3.30.930.10">
    <property type="entry name" value="Bira Bifunctional Protein, Domain 2"/>
    <property type="match status" value="1"/>
</dbReference>
<reference evidence="5 6" key="1">
    <citation type="submission" date="2022-11" db="EMBL/GenBank/DDBJ databases">
        <title>Anaerobic phenanthrene biodegradation by a DNRA strain PheN6.</title>
        <authorList>
            <person name="Zhang Z."/>
        </authorList>
    </citation>
    <scope>NUCLEOTIDE SEQUENCE [LARGE SCALE GENOMIC DNA]</scope>
    <source>
        <strain evidence="5 6">PheN6</strain>
    </source>
</reference>
<dbReference type="PANTHER" id="PTHR12835:SF5">
    <property type="entry name" value="BIOTIN--PROTEIN LIGASE"/>
    <property type="match status" value="1"/>
</dbReference>
<dbReference type="RefSeq" id="WP_272462244.1">
    <property type="nucleotide sequence ID" value="NZ_JAPFQL010000039.1"/>
</dbReference>
<dbReference type="CDD" id="cd16442">
    <property type="entry name" value="BPL"/>
    <property type="match status" value="1"/>
</dbReference>
<dbReference type="GO" id="GO:0004077">
    <property type="term" value="F:biotin--[biotin carboxyl-carrier protein] ligase activity"/>
    <property type="evidence" value="ECO:0007669"/>
    <property type="project" value="UniProtKB-EC"/>
</dbReference>
<dbReference type="InterPro" id="IPR045864">
    <property type="entry name" value="aa-tRNA-synth_II/BPL/LPL"/>
</dbReference>
<dbReference type="Pfam" id="PF03099">
    <property type="entry name" value="BPL_LplA_LipB"/>
    <property type="match status" value="1"/>
</dbReference>
<dbReference type="InterPro" id="IPR004143">
    <property type="entry name" value="BPL_LPL_catalytic"/>
</dbReference>
<dbReference type="EMBL" id="JAPFQL010000039">
    <property type="protein sequence ID" value="MDC5697668.1"/>
    <property type="molecule type" value="Genomic_DNA"/>
</dbReference>
<dbReference type="InterPro" id="IPR003142">
    <property type="entry name" value="BPL_C"/>
</dbReference>
<dbReference type="Gene3D" id="2.30.30.100">
    <property type="match status" value="1"/>
</dbReference>
<dbReference type="SUPFAM" id="SSF55681">
    <property type="entry name" value="Class II aaRS and biotin synthetases"/>
    <property type="match status" value="1"/>
</dbReference>
<proteinExistence type="predicted"/>
<evidence type="ECO:0000259" key="4">
    <source>
        <dbReference type="PROSITE" id="PS51733"/>
    </source>
</evidence>
<keyword evidence="2" id="KW-0092">Biotin</keyword>
<comment type="caution">
    <text evidence="5">The sequence shown here is derived from an EMBL/GenBank/DDBJ whole genome shotgun (WGS) entry which is preliminary data.</text>
</comment>
<evidence type="ECO:0000313" key="5">
    <source>
        <dbReference type="EMBL" id="MDC5697668.1"/>
    </source>
</evidence>
<organism evidence="5 6">
    <name type="scientific">Intrasporangium calvum</name>
    <dbReference type="NCBI Taxonomy" id="53358"/>
    <lineage>
        <taxon>Bacteria</taxon>
        <taxon>Bacillati</taxon>
        <taxon>Actinomycetota</taxon>
        <taxon>Actinomycetes</taxon>
        <taxon>Micrococcales</taxon>
        <taxon>Intrasporangiaceae</taxon>
        <taxon>Intrasporangium</taxon>
    </lineage>
</organism>
<keyword evidence="6" id="KW-1185">Reference proteome</keyword>
<keyword evidence="1 5" id="KW-0436">Ligase</keyword>
<sequence>MREPIRPDLIRAALVTSGRPWRAVEFHPSIGSTNSRAAEIVRSYAAGPGGDDSPLWRIVLTDDQTGGRGRLGRTWQVPPRASLAVSAVVPAPAELGWVPLLAGVALVRAITAVTASGGTPLQPRLKWPNDVLLPEDDDRKVAGILSEFAEWAGGSAVVIGTGVNVDQTRDELPVDTATSLRVAGAVVRREDLVTAYLDELAAVLQRGPAARSEYRSACATVGSHVRVHLPAGGVAEGRAVRVDDTGALVVSVAGGEQAFSAGDVVHVRPADGRGGPSGLA</sequence>
<protein>
    <recommendedName>
        <fullName evidence="3">biotin--[biotin carboxyl-carrier protein] ligase</fullName>
        <ecNumber evidence="3">6.3.4.15</ecNumber>
    </recommendedName>
</protein>
<gene>
    <name evidence="5" type="ORF">OO014_10390</name>
</gene>
<dbReference type="EC" id="6.3.4.15" evidence="3"/>
<evidence type="ECO:0000256" key="2">
    <source>
        <dbReference type="ARBA" id="ARBA00023267"/>
    </source>
</evidence>
<dbReference type="Proteomes" id="UP001150259">
    <property type="component" value="Unassembled WGS sequence"/>
</dbReference>
<dbReference type="Pfam" id="PF02237">
    <property type="entry name" value="BPL_C"/>
    <property type="match status" value="1"/>
</dbReference>
<evidence type="ECO:0000313" key="6">
    <source>
        <dbReference type="Proteomes" id="UP001150259"/>
    </source>
</evidence>
<feature type="domain" description="BPL/LPL catalytic" evidence="4">
    <location>
        <begin position="29"/>
        <end position="208"/>
    </location>
</feature>
<dbReference type="PROSITE" id="PS51733">
    <property type="entry name" value="BPL_LPL_CATALYTIC"/>
    <property type="match status" value="1"/>
</dbReference>
<evidence type="ECO:0000256" key="3">
    <source>
        <dbReference type="ARBA" id="ARBA00024227"/>
    </source>
</evidence>